<evidence type="ECO:0000313" key="3">
    <source>
        <dbReference type="Proteomes" id="UP001497516"/>
    </source>
</evidence>
<evidence type="ECO:0000313" key="2">
    <source>
        <dbReference type="EMBL" id="CAL1401801.1"/>
    </source>
</evidence>
<dbReference type="AlphaFoldDB" id="A0AAV2FTX4"/>
<proteinExistence type="predicted"/>
<keyword evidence="3" id="KW-1185">Reference proteome</keyword>
<protein>
    <submittedName>
        <fullName evidence="2">Uncharacterized protein</fullName>
    </submittedName>
</protein>
<organism evidence="2 3">
    <name type="scientific">Linum trigynum</name>
    <dbReference type="NCBI Taxonomy" id="586398"/>
    <lineage>
        <taxon>Eukaryota</taxon>
        <taxon>Viridiplantae</taxon>
        <taxon>Streptophyta</taxon>
        <taxon>Embryophyta</taxon>
        <taxon>Tracheophyta</taxon>
        <taxon>Spermatophyta</taxon>
        <taxon>Magnoliopsida</taxon>
        <taxon>eudicotyledons</taxon>
        <taxon>Gunneridae</taxon>
        <taxon>Pentapetalae</taxon>
        <taxon>rosids</taxon>
        <taxon>fabids</taxon>
        <taxon>Malpighiales</taxon>
        <taxon>Linaceae</taxon>
        <taxon>Linum</taxon>
    </lineage>
</organism>
<gene>
    <name evidence="2" type="ORF">LTRI10_LOCUS41840</name>
</gene>
<dbReference type="EMBL" id="OZ034820">
    <property type="protein sequence ID" value="CAL1401801.1"/>
    <property type="molecule type" value="Genomic_DNA"/>
</dbReference>
<name>A0AAV2FTX4_9ROSI</name>
<sequence>MEDYNTHQSPPQFPIFPSQILPSSPKPSNGPPIPTLHLPPSRSFPPTPPTLLPFACSAPKPGCSSTTSVHFVSTATLSLPPAVRPAAITWISPGCCWWRGDEVHAAGCGGARFFAPLREKGEGRKG</sequence>
<reference evidence="2 3" key="1">
    <citation type="submission" date="2024-04" db="EMBL/GenBank/DDBJ databases">
        <authorList>
            <person name="Fracassetti M."/>
        </authorList>
    </citation>
    <scope>NUCLEOTIDE SEQUENCE [LARGE SCALE GENOMIC DNA]</scope>
</reference>
<evidence type="ECO:0000256" key="1">
    <source>
        <dbReference type="SAM" id="MobiDB-lite"/>
    </source>
</evidence>
<dbReference type="Proteomes" id="UP001497516">
    <property type="component" value="Chromosome 7"/>
</dbReference>
<accession>A0AAV2FTX4</accession>
<feature type="region of interest" description="Disordered" evidence="1">
    <location>
        <begin position="1"/>
        <end position="44"/>
    </location>
</feature>
<feature type="compositionally biased region" description="Pro residues" evidence="1">
    <location>
        <begin position="24"/>
        <end position="34"/>
    </location>
</feature>